<sequence>MYKGVRIWLECAKCVANQIAQSANTGEEKSPKVYEFGRPRLDMCRLSRRSHSRCFWRGAVAPLTLLVAEAVLIPRR</sequence>
<proteinExistence type="predicted"/>
<reference evidence="2 3" key="1">
    <citation type="submission" date="2013-11" db="EMBL/GenBank/DDBJ databases">
        <title>The Genome Sequence of Phytophthora parasitica P1569.</title>
        <authorList>
            <consortium name="The Broad Institute Genomics Platform"/>
            <person name="Russ C."/>
            <person name="Tyler B."/>
            <person name="Panabieres F."/>
            <person name="Shan W."/>
            <person name="Tripathy S."/>
            <person name="Grunwald N."/>
            <person name="Machado M."/>
            <person name="Johnson C.S."/>
            <person name="Arredondo F."/>
            <person name="Hong C."/>
            <person name="Coffey M."/>
            <person name="Young S.K."/>
            <person name="Zeng Q."/>
            <person name="Gargeya S."/>
            <person name="Fitzgerald M."/>
            <person name="Abouelleil A."/>
            <person name="Alvarado L."/>
            <person name="Chapman S.B."/>
            <person name="Gainer-Dewar J."/>
            <person name="Goldberg J."/>
            <person name="Griggs A."/>
            <person name="Gujja S."/>
            <person name="Hansen M."/>
            <person name="Howarth C."/>
            <person name="Imamovic A."/>
            <person name="Ireland A."/>
            <person name="Larimer J."/>
            <person name="McCowan C."/>
            <person name="Murphy C."/>
            <person name="Pearson M."/>
            <person name="Poon T.W."/>
            <person name="Priest M."/>
            <person name="Roberts A."/>
            <person name="Saif S."/>
            <person name="Shea T."/>
            <person name="Sykes S."/>
            <person name="Wortman J."/>
            <person name="Nusbaum C."/>
            <person name="Birren B."/>
        </authorList>
    </citation>
    <scope>NUCLEOTIDE SEQUENCE [LARGE SCALE GENOMIC DNA]</scope>
    <source>
        <strain evidence="2 3">P1569</strain>
    </source>
</reference>
<evidence type="ECO:0000313" key="2">
    <source>
        <dbReference type="EMBL" id="ETI48259.1"/>
    </source>
</evidence>
<organism evidence="2 3">
    <name type="scientific">Phytophthora nicotianae P1569</name>
    <dbReference type="NCBI Taxonomy" id="1317065"/>
    <lineage>
        <taxon>Eukaryota</taxon>
        <taxon>Sar</taxon>
        <taxon>Stramenopiles</taxon>
        <taxon>Oomycota</taxon>
        <taxon>Peronosporomycetes</taxon>
        <taxon>Peronosporales</taxon>
        <taxon>Peronosporaceae</taxon>
        <taxon>Phytophthora</taxon>
    </lineage>
</organism>
<gene>
    <name evidence="2" type="ORF">F443_07696</name>
</gene>
<protein>
    <submittedName>
        <fullName evidence="2">Uncharacterized protein</fullName>
    </submittedName>
</protein>
<dbReference type="HOGENOM" id="CLU_2659925_0_0_1"/>
<dbReference type="Proteomes" id="UP000018721">
    <property type="component" value="Unassembled WGS sequence"/>
</dbReference>
<keyword evidence="3" id="KW-1185">Reference proteome</keyword>
<evidence type="ECO:0000313" key="3">
    <source>
        <dbReference type="Proteomes" id="UP000018721"/>
    </source>
</evidence>
<evidence type="ECO:0000256" key="1">
    <source>
        <dbReference type="SAM" id="Phobius"/>
    </source>
</evidence>
<accession>V9F9S9</accession>
<comment type="caution">
    <text evidence="2">The sequence shown here is derived from an EMBL/GenBank/DDBJ whole genome shotgun (WGS) entry which is preliminary data.</text>
</comment>
<dbReference type="AlphaFoldDB" id="V9F9S9"/>
<keyword evidence="1" id="KW-1133">Transmembrane helix</keyword>
<keyword evidence="1" id="KW-0472">Membrane</keyword>
<feature type="transmembrane region" description="Helical" evidence="1">
    <location>
        <begin position="54"/>
        <end position="73"/>
    </location>
</feature>
<dbReference type="EMBL" id="ANIZ01001338">
    <property type="protein sequence ID" value="ETI48259.1"/>
    <property type="molecule type" value="Genomic_DNA"/>
</dbReference>
<name>V9F9S9_PHYNI</name>
<keyword evidence="1" id="KW-0812">Transmembrane</keyword>